<proteinExistence type="predicted"/>
<comment type="caution">
    <text evidence="2">The sequence shown here is derived from an EMBL/GenBank/DDBJ whole genome shotgun (WGS) entry which is preliminary data.</text>
</comment>
<evidence type="ECO:0000313" key="3">
    <source>
        <dbReference type="Proteomes" id="UP000606172"/>
    </source>
</evidence>
<dbReference type="RefSeq" id="WP_204030652.1">
    <property type="nucleotide sequence ID" value="NZ_BOOW01000037.1"/>
</dbReference>
<dbReference type="EMBL" id="BOOW01000037">
    <property type="protein sequence ID" value="GII95597.1"/>
    <property type="molecule type" value="Genomic_DNA"/>
</dbReference>
<dbReference type="AlphaFoldDB" id="A0A919VAM9"/>
<reference evidence="2" key="1">
    <citation type="submission" date="2021-01" db="EMBL/GenBank/DDBJ databases">
        <title>Whole genome shotgun sequence of Sinosporangium siamense NBRC 109515.</title>
        <authorList>
            <person name="Komaki H."/>
            <person name="Tamura T."/>
        </authorList>
    </citation>
    <scope>NUCLEOTIDE SEQUENCE</scope>
    <source>
        <strain evidence="2">NBRC 109515</strain>
    </source>
</reference>
<keyword evidence="3" id="KW-1185">Reference proteome</keyword>
<protein>
    <submittedName>
        <fullName evidence="2">Uncharacterized protein</fullName>
    </submittedName>
</protein>
<dbReference type="Proteomes" id="UP000606172">
    <property type="component" value="Unassembled WGS sequence"/>
</dbReference>
<evidence type="ECO:0000256" key="1">
    <source>
        <dbReference type="SAM" id="SignalP"/>
    </source>
</evidence>
<accession>A0A919VAM9</accession>
<sequence length="187" mass="20097">MPVSRVLAATAIAGMALLTPGTATGTAHAAANRPACAAATAECSALQLLLEARRYFDAHKRACASATGRKIPTAEQVLALRDQLTEVWRGTIPAELLASVRAAFTNAGRDIPVGGACRNPSLLQAVVSEWLKIFNRQRETLLPIIRADFCTIVEAARLNRPQTIRVVEAWLDTVPEIPPVLSRRPVN</sequence>
<gene>
    <name evidence="2" type="ORF">Ssi02_58280</name>
</gene>
<feature type="signal peptide" evidence="1">
    <location>
        <begin position="1"/>
        <end position="29"/>
    </location>
</feature>
<organism evidence="2 3">
    <name type="scientific">Sinosporangium siamense</name>
    <dbReference type="NCBI Taxonomy" id="1367973"/>
    <lineage>
        <taxon>Bacteria</taxon>
        <taxon>Bacillati</taxon>
        <taxon>Actinomycetota</taxon>
        <taxon>Actinomycetes</taxon>
        <taxon>Streptosporangiales</taxon>
        <taxon>Streptosporangiaceae</taxon>
        <taxon>Sinosporangium</taxon>
    </lineage>
</organism>
<evidence type="ECO:0000313" key="2">
    <source>
        <dbReference type="EMBL" id="GII95597.1"/>
    </source>
</evidence>
<keyword evidence="1" id="KW-0732">Signal</keyword>
<feature type="chain" id="PRO_5037826101" evidence="1">
    <location>
        <begin position="30"/>
        <end position="187"/>
    </location>
</feature>
<name>A0A919VAM9_9ACTN</name>